<organism evidence="7 8">
    <name type="scientific">Albidovulum aquaemixtae</name>
    <dbReference type="NCBI Taxonomy" id="1542388"/>
    <lineage>
        <taxon>Bacteria</taxon>
        <taxon>Pseudomonadati</taxon>
        <taxon>Pseudomonadota</taxon>
        <taxon>Alphaproteobacteria</taxon>
        <taxon>Rhodobacterales</taxon>
        <taxon>Paracoccaceae</taxon>
        <taxon>Albidovulum</taxon>
    </lineage>
</organism>
<evidence type="ECO:0000313" key="7">
    <source>
        <dbReference type="EMBL" id="SPH18488.1"/>
    </source>
</evidence>
<dbReference type="Gene3D" id="1.10.760.10">
    <property type="entry name" value="Cytochrome c-like domain"/>
    <property type="match status" value="1"/>
</dbReference>
<protein>
    <submittedName>
        <fullName evidence="7">Cytochrome c-551</fullName>
    </submittedName>
</protein>
<dbReference type="InterPro" id="IPR036909">
    <property type="entry name" value="Cyt_c-like_dom_sf"/>
</dbReference>
<dbReference type="Proteomes" id="UP000244924">
    <property type="component" value="Unassembled WGS sequence"/>
</dbReference>
<keyword evidence="3 4" id="KW-0408">Iron</keyword>
<evidence type="ECO:0000259" key="6">
    <source>
        <dbReference type="PROSITE" id="PS51007"/>
    </source>
</evidence>
<dbReference type="GO" id="GO:0009055">
    <property type="term" value="F:electron transfer activity"/>
    <property type="evidence" value="ECO:0007669"/>
    <property type="project" value="InterPro"/>
</dbReference>
<feature type="signal peptide" evidence="5">
    <location>
        <begin position="1"/>
        <end position="24"/>
    </location>
</feature>
<gene>
    <name evidence="7" type="ORF">DEA8626_02027</name>
</gene>
<feature type="domain" description="Cytochrome c" evidence="6">
    <location>
        <begin position="26"/>
        <end position="139"/>
    </location>
</feature>
<keyword evidence="5" id="KW-0732">Signal</keyword>
<reference evidence="7 8" key="1">
    <citation type="submission" date="2018-03" db="EMBL/GenBank/DDBJ databases">
        <authorList>
            <person name="Keele B.F."/>
        </authorList>
    </citation>
    <scope>NUCLEOTIDE SEQUENCE [LARGE SCALE GENOMIC DNA]</scope>
    <source>
        <strain evidence="7 8">CECT 8626</strain>
    </source>
</reference>
<dbReference type="GO" id="GO:0020037">
    <property type="term" value="F:heme binding"/>
    <property type="evidence" value="ECO:0007669"/>
    <property type="project" value="InterPro"/>
</dbReference>
<evidence type="ECO:0000256" key="3">
    <source>
        <dbReference type="ARBA" id="ARBA00023004"/>
    </source>
</evidence>
<evidence type="ECO:0000256" key="2">
    <source>
        <dbReference type="ARBA" id="ARBA00022723"/>
    </source>
</evidence>
<proteinExistence type="predicted"/>
<evidence type="ECO:0000256" key="1">
    <source>
        <dbReference type="ARBA" id="ARBA00022617"/>
    </source>
</evidence>
<dbReference type="GO" id="GO:0046872">
    <property type="term" value="F:metal ion binding"/>
    <property type="evidence" value="ECO:0007669"/>
    <property type="project" value="UniProtKB-KW"/>
</dbReference>
<evidence type="ECO:0000313" key="8">
    <source>
        <dbReference type="Proteomes" id="UP000244924"/>
    </source>
</evidence>
<keyword evidence="8" id="KW-1185">Reference proteome</keyword>
<evidence type="ECO:0000256" key="4">
    <source>
        <dbReference type="PROSITE-ProRule" id="PRU00433"/>
    </source>
</evidence>
<name>A0A2R8B785_9RHOB</name>
<dbReference type="AlphaFoldDB" id="A0A2R8B785"/>
<sequence>MTSTRNRALALAIAPLLLALPAFAEGDAAAGEGDYKKCKACHMIVADDGTEIQKGGKTGPNLYGIVGRAVASADFKYGDSIKAVGESGVVWDEAELVAYMSDPKAWLAEKTGDAGAKSKMTFKLTKGQEDMAAYLASVSPEADSAGEAATN</sequence>
<dbReference type="OrthoDB" id="9805828at2"/>
<dbReference type="EMBL" id="OMOQ01000001">
    <property type="protein sequence ID" value="SPH18488.1"/>
    <property type="molecule type" value="Genomic_DNA"/>
</dbReference>
<dbReference type="RefSeq" id="WP_108852809.1">
    <property type="nucleotide sequence ID" value="NZ_OMOQ01000001.1"/>
</dbReference>
<accession>A0A2R8B785</accession>
<dbReference type="InterPro" id="IPR009056">
    <property type="entry name" value="Cyt_c-like_dom"/>
</dbReference>
<evidence type="ECO:0000256" key="5">
    <source>
        <dbReference type="SAM" id="SignalP"/>
    </source>
</evidence>
<keyword evidence="1 4" id="KW-0349">Heme</keyword>
<keyword evidence="2 4" id="KW-0479">Metal-binding</keyword>
<dbReference type="SUPFAM" id="SSF46626">
    <property type="entry name" value="Cytochrome c"/>
    <property type="match status" value="1"/>
</dbReference>
<dbReference type="PROSITE" id="PS51007">
    <property type="entry name" value="CYTC"/>
    <property type="match status" value="1"/>
</dbReference>
<feature type="chain" id="PRO_5015337387" evidence="5">
    <location>
        <begin position="25"/>
        <end position="151"/>
    </location>
</feature>